<protein>
    <submittedName>
        <fullName evidence="1">Uncharacterized protein</fullName>
    </submittedName>
</protein>
<dbReference type="EMBL" id="HACA01008973">
    <property type="protein sequence ID" value="CDW26334.1"/>
    <property type="molecule type" value="Transcribed_RNA"/>
</dbReference>
<name>A0A0K2TK71_LEPSM</name>
<proteinExistence type="predicted"/>
<reference evidence="1" key="1">
    <citation type="submission" date="2014-05" db="EMBL/GenBank/DDBJ databases">
        <authorList>
            <person name="Chronopoulou M."/>
        </authorList>
    </citation>
    <scope>NUCLEOTIDE SEQUENCE</scope>
    <source>
        <tissue evidence="1">Whole organism</tissue>
    </source>
</reference>
<accession>A0A0K2TK71</accession>
<dbReference type="AlphaFoldDB" id="A0A0K2TK71"/>
<sequence>MELYYSQSNIHVYWTDPHIVVLGVQRWRAWRPHVHSFKSCILLSVNSQKG</sequence>
<evidence type="ECO:0000313" key="1">
    <source>
        <dbReference type="EMBL" id="CDW26334.1"/>
    </source>
</evidence>
<organism evidence="1">
    <name type="scientific">Lepeophtheirus salmonis</name>
    <name type="common">Salmon louse</name>
    <name type="synonym">Caligus salmonis</name>
    <dbReference type="NCBI Taxonomy" id="72036"/>
    <lineage>
        <taxon>Eukaryota</taxon>
        <taxon>Metazoa</taxon>
        <taxon>Ecdysozoa</taxon>
        <taxon>Arthropoda</taxon>
        <taxon>Crustacea</taxon>
        <taxon>Multicrustacea</taxon>
        <taxon>Hexanauplia</taxon>
        <taxon>Copepoda</taxon>
        <taxon>Siphonostomatoida</taxon>
        <taxon>Caligidae</taxon>
        <taxon>Lepeophtheirus</taxon>
    </lineage>
</organism>